<sequence length="592" mass="67672">MVPPISDNDDEIFQDSRSIELSNSSQYSRTVSFKNTRRSSSAGKAATARLRRQRTTSRSKEDRVFYNNRNPIYTAGKQSRKLYSRCIIYTSLIYRGRPPWYDVSGETKEAFVIGICGGSASGKTTVAKRIVEKLNVPWVSLLSMDSFYKVLSDEQHQQANENNYNFDHPDAFDFNRLLETLKNLKNGKQVEIPLYNFQTHSRENYTKTLYGANVVIFEGIMAFASKEIRELLDMKVFVDTDADIRLARRLERDITERGREIDGVIQQYTRFVKPSYDNFIAPTMIYADLIVPRGGENKIAIDLIVNHVNRELQKRGLKVRSEIAHRFEFLKELPMPQSFYLLEQTLQTKYLHTIIRNHKTGRDEFIFYSNRLMRLCTEYALTLLPFEDVTVETQQGLSYQGKKHVNARVCGVSIVRAGECLEPALIEVYKDVKIGKILIQTNQLTGEPELHYLRLPRDISDSYVFILDATVATGAAAMMAIRVLLDHNVDEEKIALLSLLVSKQGVQTIGYAFNKVKIIATACDEHLDAQYFICPGLGNFGDRYFGTDNTNNSKNESNENSLRKFSEFHPSDDVSPPPTAPVLEFDQEDSRL</sequence>
<comment type="subunit">
    <text evidence="16">Interacts with RNF19B.</text>
</comment>
<gene>
    <name evidence="22" type="ORF">GPM918_LOCUS18497</name>
    <name evidence="21" type="ORF">OVA965_LOCUS11493</name>
    <name evidence="24" type="ORF">SRO942_LOCUS18494</name>
    <name evidence="23" type="ORF">TMI583_LOCUS11494</name>
</gene>
<dbReference type="InterPro" id="IPR029057">
    <property type="entry name" value="PRTase-like"/>
</dbReference>
<evidence type="ECO:0000259" key="20">
    <source>
        <dbReference type="Pfam" id="PF14681"/>
    </source>
</evidence>
<evidence type="ECO:0000256" key="9">
    <source>
        <dbReference type="ARBA" id="ARBA00022777"/>
    </source>
</evidence>
<evidence type="ECO:0000256" key="17">
    <source>
        <dbReference type="RuleBase" id="RU003825"/>
    </source>
</evidence>
<dbReference type="PRINTS" id="PR00988">
    <property type="entry name" value="URIDINKINASE"/>
</dbReference>
<dbReference type="GO" id="GO:0005737">
    <property type="term" value="C:cytoplasm"/>
    <property type="evidence" value="ECO:0007669"/>
    <property type="project" value="UniProtKB-SubCell"/>
</dbReference>
<evidence type="ECO:0000256" key="1">
    <source>
        <dbReference type="ARBA" id="ARBA00004123"/>
    </source>
</evidence>
<keyword evidence="10 17" id="KW-0067">ATP-binding</keyword>
<evidence type="ECO:0000256" key="12">
    <source>
        <dbReference type="ARBA" id="ARBA00023242"/>
    </source>
</evidence>
<dbReference type="Gene3D" id="3.40.50.300">
    <property type="entry name" value="P-loop containing nucleotide triphosphate hydrolases"/>
    <property type="match status" value="1"/>
</dbReference>
<dbReference type="OrthoDB" id="10257085at2759"/>
<evidence type="ECO:0000256" key="15">
    <source>
        <dbReference type="ARBA" id="ARBA00056790"/>
    </source>
</evidence>
<evidence type="ECO:0000256" key="8">
    <source>
        <dbReference type="ARBA" id="ARBA00022741"/>
    </source>
</evidence>
<dbReference type="Proteomes" id="UP000663829">
    <property type="component" value="Unassembled WGS sequence"/>
</dbReference>
<dbReference type="CDD" id="cd06223">
    <property type="entry name" value="PRTases_typeI"/>
    <property type="match status" value="1"/>
</dbReference>
<dbReference type="UniPathway" id="UPA00574">
    <property type="reaction ID" value="UER00637"/>
</dbReference>
<name>A0A814NS74_9BILA</name>
<keyword evidence="6" id="KW-0597">Phosphoprotein</keyword>
<proteinExistence type="inferred from homology"/>
<dbReference type="FunFam" id="3.40.50.300:FF:000200">
    <property type="entry name" value="Uridine-cytidine kinase"/>
    <property type="match status" value="1"/>
</dbReference>
<keyword evidence="8 17" id="KW-0547">Nucleotide-binding</keyword>
<evidence type="ECO:0000256" key="4">
    <source>
        <dbReference type="ARBA" id="ARBA00005408"/>
    </source>
</evidence>
<accession>A0A814NS74</accession>
<dbReference type="Proteomes" id="UP000682733">
    <property type="component" value="Unassembled WGS sequence"/>
</dbReference>
<dbReference type="GO" id="GO:0004849">
    <property type="term" value="F:uridine kinase activity"/>
    <property type="evidence" value="ECO:0007669"/>
    <property type="project" value="UniProtKB-EC"/>
</dbReference>
<dbReference type="InterPro" id="IPR027417">
    <property type="entry name" value="P-loop_NTPase"/>
</dbReference>
<evidence type="ECO:0000256" key="14">
    <source>
        <dbReference type="ARBA" id="ARBA00048909"/>
    </source>
</evidence>
<dbReference type="EC" id="2.7.1.48" evidence="17"/>
<keyword evidence="5" id="KW-0963">Cytoplasm</keyword>
<evidence type="ECO:0000256" key="10">
    <source>
        <dbReference type="ARBA" id="ARBA00022840"/>
    </source>
</evidence>
<comment type="function">
    <text evidence="15">May contribute to UTP accumulation needed for blast transformation and proliferation.</text>
</comment>
<comment type="pathway">
    <text evidence="3 17">Pyrimidine metabolism; UMP biosynthesis via salvage pathway; UMP from uridine: step 1/1.</text>
</comment>
<dbReference type="UniPathway" id="UPA00579">
    <property type="reaction ID" value="UER00640"/>
</dbReference>
<evidence type="ECO:0000313" key="25">
    <source>
        <dbReference type="Proteomes" id="UP000663829"/>
    </source>
</evidence>
<evidence type="ECO:0000256" key="13">
    <source>
        <dbReference type="ARBA" id="ARBA00047436"/>
    </source>
</evidence>
<evidence type="ECO:0000256" key="11">
    <source>
        <dbReference type="ARBA" id="ARBA00022843"/>
    </source>
</evidence>
<evidence type="ECO:0000256" key="3">
    <source>
        <dbReference type="ARBA" id="ARBA00004690"/>
    </source>
</evidence>
<evidence type="ECO:0000256" key="7">
    <source>
        <dbReference type="ARBA" id="ARBA00022679"/>
    </source>
</evidence>
<evidence type="ECO:0000256" key="16">
    <source>
        <dbReference type="ARBA" id="ARBA00065923"/>
    </source>
</evidence>
<evidence type="ECO:0000256" key="2">
    <source>
        <dbReference type="ARBA" id="ARBA00004496"/>
    </source>
</evidence>
<keyword evidence="25" id="KW-1185">Reference proteome</keyword>
<protein>
    <recommendedName>
        <fullName evidence="17">Uridine kinase</fullName>
        <ecNumber evidence="17">2.7.1.48</ecNumber>
    </recommendedName>
</protein>
<feature type="domain" description="Phosphoribulokinase/uridine kinase" evidence="19">
    <location>
        <begin position="112"/>
        <end position="300"/>
    </location>
</feature>
<dbReference type="EMBL" id="CAJOBC010005355">
    <property type="protein sequence ID" value="CAF3861117.1"/>
    <property type="molecule type" value="Genomic_DNA"/>
</dbReference>
<comment type="pathway">
    <text evidence="17">Pyrimidine metabolism; CTP biosynthesis via salvage pathway; CTP from cytidine: step 1/3.</text>
</comment>
<feature type="compositionally biased region" description="Polar residues" evidence="18">
    <location>
        <begin position="30"/>
        <end position="42"/>
    </location>
</feature>
<dbReference type="AlphaFoldDB" id="A0A814NS74"/>
<keyword evidence="12" id="KW-0539">Nucleus</keyword>
<dbReference type="GO" id="GO:0005634">
    <property type="term" value="C:nucleus"/>
    <property type="evidence" value="ECO:0007669"/>
    <property type="project" value="UniProtKB-SubCell"/>
</dbReference>
<keyword evidence="7 17" id="KW-0808">Transferase</keyword>
<organism evidence="22 25">
    <name type="scientific">Didymodactylos carnosus</name>
    <dbReference type="NCBI Taxonomy" id="1234261"/>
    <lineage>
        <taxon>Eukaryota</taxon>
        <taxon>Metazoa</taxon>
        <taxon>Spiralia</taxon>
        <taxon>Gnathifera</taxon>
        <taxon>Rotifera</taxon>
        <taxon>Eurotatoria</taxon>
        <taxon>Bdelloidea</taxon>
        <taxon>Philodinida</taxon>
        <taxon>Philodinidae</taxon>
        <taxon>Didymodactylos</taxon>
    </lineage>
</organism>
<evidence type="ECO:0000313" key="21">
    <source>
        <dbReference type="EMBL" id="CAF0938138.1"/>
    </source>
</evidence>
<dbReference type="EMBL" id="CAJNOK010004452">
    <property type="protein sequence ID" value="CAF0938138.1"/>
    <property type="molecule type" value="Genomic_DNA"/>
</dbReference>
<evidence type="ECO:0000259" key="19">
    <source>
        <dbReference type="Pfam" id="PF00485"/>
    </source>
</evidence>
<feature type="region of interest" description="Disordered" evidence="18">
    <location>
        <begin position="30"/>
        <end position="62"/>
    </location>
</feature>
<dbReference type="Gene3D" id="3.40.50.2020">
    <property type="match status" value="1"/>
</dbReference>
<evidence type="ECO:0000313" key="24">
    <source>
        <dbReference type="EMBL" id="CAF3861117.1"/>
    </source>
</evidence>
<dbReference type="EMBL" id="CAJOBA010004456">
    <property type="protein sequence ID" value="CAF3713611.1"/>
    <property type="molecule type" value="Genomic_DNA"/>
</dbReference>
<evidence type="ECO:0000256" key="18">
    <source>
        <dbReference type="SAM" id="MobiDB-lite"/>
    </source>
</evidence>
<dbReference type="NCBIfam" id="TIGR00235">
    <property type="entry name" value="udk"/>
    <property type="match status" value="1"/>
</dbReference>
<dbReference type="InterPro" id="IPR000764">
    <property type="entry name" value="Uridine_kinase-like"/>
</dbReference>
<dbReference type="EMBL" id="CAJNOQ010005355">
    <property type="protein sequence ID" value="CAF1095775.1"/>
    <property type="molecule type" value="Genomic_DNA"/>
</dbReference>
<dbReference type="FunFam" id="3.40.50.2020:FF:000010">
    <property type="entry name" value="Uridine-cytidine kinase"/>
    <property type="match status" value="1"/>
</dbReference>
<comment type="catalytic activity">
    <reaction evidence="14 17">
        <text>uridine + ATP = UMP + ADP + H(+)</text>
        <dbReference type="Rhea" id="RHEA:16825"/>
        <dbReference type="ChEBI" id="CHEBI:15378"/>
        <dbReference type="ChEBI" id="CHEBI:16704"/>
        <dbReference type="ChEBI" id="CHEBI:30616"/>
        <dbReference type="ChEBI" id="CHEBI:57865"/>
        <dbReference type="ChEBI" id="CHEBI:456216"/>
        <dbReference type="EC" id="2.7.1.48"/>
    </reaction>
</comment>
<dbReference type="GO" id="GO:0044206">
    <property type="term" value="P:UMP salvage"/>
    <property type="evidence" value="ECO:0007669"/>
    <property type="project" value="UniProtKB-UniPathway"/>
</dbReference>
<evidence type="ECO:0000256" key="6">
    <source>
        <dbReference type="ARBA" id="ARBA00022553"/>
    </source>
</evidence>
<feature type="domain" description="Phosphoribosyltransferase" evidence="20">
    <location>
        <begin position="344"/>
        <end position="547"/>
    </location>
</feature>
<dbReference type="SUPFAM" id="SSF53271">
    <property type="entry name" value="PRTase-like"/>
    <property type="match status" value="1"/>
</dbReference>
<comment type="caution">
    <text evidence="22">The sequence shown here is derived from an EMBL/GenBank/DDBJ whole genome shotgun (WGS) entry which is preliminary data.</text>
</comment>
<comment type="subcellular location">
    <subcellularLocation>
        <location evidence="2">Cytoplasm</location>
    </subcellularLocation>
    <subcellularLocation>
        <location evidence="1">Nucleus</location>
    </subcellularLocation>
</comment>
<comment type="catalytic activity">
    <reaction evidence="13 17">
        <text>cytidine + ATP = CMP + ADP + H(+)</text>
        <dbReference type="Rhea" id="RHEA:24674"/>
        <dbReference type="ChEBI" id="CHEBI:15378"/>
        <dbReference type="ChEBI" id="CHEBI:17562"/>
        <dbReference type="ChEBI" id="CHEBI:30616"/>
        <dbReference type="ChEBI" id="CHEBI:60377"/>
        <dbReference type="ChEBI" id="CHEBI:456216"/>
        <dbReference type="EC" id="2.7.1.48"/>
    </reaction>
</comment>
<dbReference type="Proteomes" id="UP000677228">
    <property type="component" value="Unassembled WGS sequence"/>
</dbReference>
<keyword evidence="11" id="KW-0832">Ubl conjugation</keyword>
<evidence type="ECO:0000256" key="5">
    <source>
        <dbReference type="ARBA" id="ARBA00022490"/>
    </source>
</evidence>
<dbReference type="Proteomes" id="UP000681722">
    <property type="component" value="Unassembled WGS sequence"/>
</dbReference>
<dbReference type="PANTHER" id="PTHR10285">
    <property type="entry name" value="URIDINE KINASE"/>
    <property type="match status" value="1"/>
</dbReference>
<dbReference type="InterPro" id="IPR000836">
    <property type="entry name" value="PRTase_dom"/>
</dbReference>
<evidence type="ECO:0000313" key="22">
    <source>
        <dbReference type="EMBL" id="CAF1095775.1"/>
    </source>
</evidence>
<evidence type="ECO:0000313" key="23">
    <source>
        <dbReference type="EMBL" id="CAF3713611.1"/>
    </source>
</evidence>
<comment type="similarity">
    <text evidence="4 17">Belongs to the uridine kinase family.</text>
</comment>
<dbReference type="SUPFAM" id="SSF52540">
    <property type="entry name" value="P-loop containing nucleoside triphosphate hydrolases"/>
    <property type="match status" value="1"/>
</dbReference>
<dbReference type="NCBIfam" id="NF004018">
    <property type="entry name" value="PRK05480.1"/>
    <property type="match status" value="1"/>
</dbReference>
<dbReference type="Pfam" id="PF00485">
    <property type="entry name" value="PRK"/>
    <property type="match status" value="1"/>
</dbReference>
<dbReference type="Pfam" id="PF14681">
    <property type="entry name" value="UPRTase"/>
    <property type="match status" value="1"/>
</dbReference>
<keyword evidence="9 17" id="KW-0418">Kinase</keyword>
<dbReference type="CDD" id="cd02023">
    <property type="entry name" value="UMPK"/>
    <property type="match status" value="1"/>
</dbReference>
<dbReference type="GO" id="GO:0044211">
    <property type="term" value="P:CTP salvage"/>
    <property type="evidence" value="ECO:0007669"/>
    <property type="project" value="UniProtKB-UniPathway"/>
</dbReference>
<feature type="compositionally biased region" description="Basic and acidic residues" evidence="18">
    <location>
        <begin position="561"/>
        <end position="572"/>
    </location>
</feature>
<dbReference type="InterPro" id="IPR006083">
    <property type="entry name" value="PRK/URK"/>
</dbReference>
<reference evidence="22" key="1">
    <citation type="submission" date="2021-02" db="EMBL/GenBank/DDBJ databases">
        <authorList>
            <person name="Nowell W R."/>
        </authorList>
    </citation>
    <scope>NUCLEOTIDE SEQUENCE</scope>
</reference>
<dbReference type="GO" id="GO:0005524">
    <property type="term" value="F:ATP binding"/>
    <property type="evidence" value="ECO:0007669"/>
    <property type="project" value="UniProtKB-KW"/>
</dbReference>
<feature type="region of interest" description="Disordered" evidence="18">
    <location>
        <begin position="550"/>
        <end position="592"/>
    </location>
</feature>
<feature type="compositionally biased region" description="Low complexity" evidence="18">
    <location>
        <begin position="550"/>
        <end position="560"/>
    </location>
</feature>